<dbReference type="Proteomes" id="UP000186559">
    <property type="component" value="Chromosome"/>
</dbReference>
<accession>A0A1U7D5R3</accession>
<feature type="region of interest" description="Disordered" evidence="1">
    <location>
        <begin position="24"/>
        <end position="45"/>
    </location>
</feature>
<proteinExistence type="predicted"/>
<evidence type="ECO:0000313" key="3">
    <source>
        <dbReference type="Proteomes" id="UP000186559"/>
    </source>
</evidence>
<organism evidence="2 3">
    <name type="scientific">Salipiger profundus</name>
    <dbReference type="NCBI Taxonomy" id="1229727"/>
    <lineage>
        <taxon>Bacteria</taxon>
        <taxon>Pseudomonadati</taxon>
        <taxon>Pseudomonadota</taxon>
        <taxon>Alphaproteobacteria</taxon>
        <taxon>Rhodobacterales</taxon>
        <taxon>Roseobacteraceae</taxon>
        <taxon>Salipiger</taxon>
    </lineage>
</organism>
<gene>
    <name evidence="2" type="ORF">Ga0080559_TMP2614</name>
</gene>
<name>A0A1U7D5R3_9RHOB</name>
<reference evidence="2 3" key="1">
    <citation type="submission" date="2016-03" db="EMBL/GenBank/DDBJ databases">
        <title>Deep-sea bacteria in the southern Pacific.</title>
        <authorList>
            <person name="Tang K."/>
        </authorList>
    </citation>
    <scope>NUCLEOTIDE SEQUENCE [LARGE SCALE GENOMIC DNA]</scope>
    <source>
        <strain evidence="2 3">JLT2016</strain>
    </source>
</reference>
<protein>
    <submittedName>
        <fullName evidence="2">Uncharacterized protein</fullName>
    </submittedName>
</protein>
<dbReference type="STRING" id="1229727.Ga0080559_TMP2614"/>
<evidence type="ECO:0000256" key="1">
    <source>
        <dbReference type="SAM" id="MobiDB-lite"/>
    </source>
</evidence>
<evidence type="ECO:0000313" key="2">
    <source>
        <dbReference type="EMBL" id="APX23410.1"/>
    </source>
</evidence>
<dbReference type="KEGG" id="tpro:Ga0080559_TMP2614"/>
<keyword evidence="3" id="KW-1185">Reference proteome</keyword>
<dbReference type="AlphaFoldDB" id="A0A1U7D5R3"/>
<sequence>MTRPPRKRLPLLPGTWQEIAFAGRQTAGDAEAARSSVPRGGASRR</sequence>
<dbReference type="EMBL" id="CP014796">
    <property type="protein sequence ID" value="APX23410.1"/>
    <property type="molecule type" value="Genomic_DNA"/>
</dbReference>